<evidence type="ECO:0000259" key="6">
    <source>
        <dbReference type="PROSITE" id="PS50983"/>
    </source>
</evidence>
<dbReference type="Pfam" id="PF01497">
    <property type="entry name" value="Peripla_BP_2"/>
    <property type="match status" value="1"/>
</dbReference>
<dbReference type="RefSeq" id="WP_016186043.1">
    <property type="nucleotide sequence ID" value="NZ_ASWO01000003.1"/>
</dbReference>
<gene>
    <name evidence="7" type="ORF">I573_00983</name>
</gene>
<keyword evidence="8" id="KW-1185">Reference proteome</keyword>
<evidence type="ECO:0000256" key="4">
    <source>
        <dbReference type="ARBA" id="ARBA00022729"/>
    </source>
</evidence>
<dbReference type="InterPro" id="IPR051313">
    <property type="entry name" value="Bact_iron-sidero_bind"/>
</dbReference>
<evidence type="ECO:0000256" key="2">
    <source>
        <dbReference type="ARBA" id="ARBA00008814"/>
    </source>
</evidence>
<evidence type="ECO:0000313" key="7">
    <source>
        <dbReference type="EMBL" id="EOT86230.1"/>
    </source>
</evidence>
<dbReference type="SUPFAM" id="SSF53807">
    <property type="entry name" value="Helical backbone' metal receptor"/>
    <property type="match status" value="1"/>
</dbReference>
<keyword evidence="3" id="KW-0813">Transport</keyword>
<comment type="caution">
    <text evidence="7">The sequence shown here is derived from an EMBL/GenBank/DDBJ whole genome shotgun (WGS) entry which is preliminary data.</text>
</comment>
<name>S0KP31_9ENTE</name>
<dbReference type="PROSITE" id="PS51257">
    <property type="entry name" value="PROKAR_LIPOPROTEIN"/>
    <property type="match status" value="1"/>
</dbReference>
<dbReference type="InterPro" id="IPR033870">
    <property type="entry name" value="FatB"/>
</dbReference>
<reference evidence="7 8" key="1">
    <citation type="submission" date="2013-03" db="EMBL/GenBank/DDBJ databases">
        <title>The Genome Sequence of Enterococcus sulfureus ATCC_49903 (PacBio/Illumina hybrid assembly).</title>
        <authorList>
            <consortium name="The Broad Institute Genomics Platform"/>
            <consortium name="The Broad Institute Genome Sequencing Center for Infectious Disease"/>
            <person name="Earl A."/>
            <person name="Russ C."/>
            <person name="Gilmore M."/>
            <person name="Surin D."/>
            <person name="Walker B."/>
            <person name="Young S."/>
            <person name="Zeng Q."/>
            <person name="Gargeya S."/>
            <person name="Fitzgerald M."/>
            <person name="Haas B."/>
            <person name="Abouelleil A."/>
            <person name="Allen A.W."/>
            <person name="Alvarado L."/>
            <person name="Arachchi H.M."/>
            <person name="Berlin A.M."/>
            <person name="Chapman S.B."/>
            <person name="Gainer-Dewar J."/>
            <person name="Goldberg J."/>
            <person name="Griggs A."/>
            <person name="Gujja S."/>
            <person name="Hansen M."/>
            <person name="Howarth C."/>
            <person name="Imamovic A."/>
            <person name="Ireland A."/>
            <person name="Larimer J."/>
            <person name="McCowan C."/>
            <person name="Murphy C."/>
            <person name="Pearson M."/>
            <person name="Poon T.W."/>
            <person name="Priest M."/>
            <person name="Roberts A."/>
            <person name="Saif S."/>
            <person name="Shea T."/>
            <person name="Sisk P."/>
            <person name="Sykes S."/>
            <person name="Wortman J."/>
            <person name="Nusbaum C."/>
            <person name="Birren B."/>
        </authorList>
    </citation>
    <scope>NUCLEOTIDE SEQUENCE [LARGE SCALE GENOMIC DNA]</scope>
    <source>
        <strain evidence="7 8">ATCC 49903</strain>
    </source>
</reference>
<dbReference type="CDD" id="cd01140">
    <property type="entry name" value="FatB"/>
    <property type="match status" value="1"/>
</dbReference>
<feature type="chain" id="PRO_5038544286" description="Fe/B12 periplasmic-binding domain-containing protein" evidence="5">
    <location>
        <begin position="19"/>
        <end position="310"/>
    </location>
</feature>
<evidence type="ECO:0000256" key="3">
    <source>
        <dbReference type="ARBA" id="ARBA00022448"/>
    </source>
</evidence>
<dbReference type="eggNOG" id="COG4607">
    <property type="taxonomic scope" value="Bacteria"/>
</dbReference>
<evidence type="ECO:0000256" key="1">
    <source>
        <dbReference type="ARBA" id="ARBA00004196"/>
    </source>
</evidence>
<dbReference type="Gene3D" id="3.40.50.1980">
    <property type="entry name" value="Nitrogenase molybdenum iron protein domain"/>
    <property type="match status" value="2"/>
</dbReference>
<dbReference type="InterPro" id="IPR002491">
    <property type="entry name" value="ABC_transptr_periplasmic_BD"/>
</dbReference>
<dbReference type="OrthoDB" id="63946at2"/>
<feature type="domain" description="Fe/B12 periplasmic-binding" evidence="6">
    <location>
        <begin position="52"/>
        <end position="310"/>
    </location>
</feature>
<dbReference type="PANTHER" id="PTHR30532">
    <property type="entry name" value="IRON III DICITRATE-BINDING PERIPLASMIC PROTEIN"/>
    <property type="match status" value="1"/>
</dbReference>
<comment type="similarity">
    <text evidence="2">Belongs to the bacterial solute-binding protein 8 family.</text>
</comment>
<feature type="signal peptide" evidence="5">
    <location>
        <begin position="1"/>
        <end position="18"/>
    </location>
</feature>
<dbReference type="PATRIC" id="fig|1140003.3.peg.1551"/>
<dbReference type="STRING" id="1140003.OMY_01606"/>
<accession>S0KP31</accession>
<dbReference type="AlphaFoldDB" id="S0KP31"/>
<dbReference type="GO" id="GO:0030288">
    <property type="term" value="C:outer membrane-bounded periplasmic space"/>
    <property type="evidence" value="ECO:0007669"/>
    <property type="project" value="TreeGrafter"/>
</dbReference>
<keyword evidence="4 5" id="KW-0732">Signal</keyword>
<comment type="subcellular location">
    <subcellularLocation>
        <location evidence="1">Cell envelope</location>
    </subcellularLocation>
</comment>
<dbReference type="EMBL" id="ASWO01000003">
    <property type="protein sequence ID" value="EOT86230.1"/>
    <property type="molecule type" value="Genomic_DNA"/>
</dbReference>
<dbReference type="GO" id="GO:1901678">
    <property type="term" value="P:iron coordination entity transport"/>
    <property type="evidence" value="ECO:0007669"/>
    <property type="project" value="UniProtKB-ARBA"/>
</dbReference>
<dbReference type="PANTHER" id="PTHR30532:SF28">
    <property type="entry name" value="PETROBACTIN-BINDING PROTEIN YCLQ"/>
    <property type="match status" value="1"/>
</dbReference>
<dbReference type="Proteomes" id="UP000015961">
    <property type="component" value="Unassembled WGS sequence"/>
</dbReference>
<sequence length="310" mass="33629">MKKIWSLIIIMSLGMVVAGCQKTSATTESNEKTVEVLDSTNQKITVPATPKKIVVFDSSLLDTVDALGEGDKVIGVPVKNLPTYLKQYGDRESVGGVKEPDLEKINALKPDLILISSRQADFKDELAKIAPTVYLATDIKDSWSSAQKNIETVATLFGKESEAKAKIAKIKTSIDALKTKDQALNARSLVVMTNENSLSAFGPGSRYGIVYDTFGLTPVDETLEPSTHGASISYEYILEKNPDYIFVVDRTKAIGGDQSTTNLADNELVKQTNAGKNNHVITLDPQVWYLAGSGLESLPIMIDEISKGLN</sequence>
<dbReference type="PROSITE" id="PS50983">
    <property type="entry name" value="FE_B12_PBP"/>
    <property type="match status" value="1"/>
</dbReference>
<evidence type="ECO:0000313" key="8">
    <source>
        <dbReference type="Proteomes" id="UP000015961"/>
    </source>
</evidence>
<protein>
    <recommendedName>
        <fullName evidence="6">Fe/B12 periplasmic-binding domain-containing protein</fullName>
    </recommendedName>
</protein>
<organism evidence="7 8">
    <name type="scientific">Enterococcus sulfureus ATCC 49903</name>
    <dbReference type="NCBI Taxonomy" id="1140003"/>
    <lineage>
        <taxon>Bacteria</taxon>
        <taxon>Bacillati</taxon>
        <taxon>Bacillota</taxon>
        <taxon>Bacilli</taxon>
        <taxon>Lactobacillales</taxon>
        <taxon>Enterococcaceae</taxon>
        <taxon>Enterococcus</taxon>
    </lineage>
</organism>
<evidence type="ECO:0000256" key="5">
    <source>
        <dbReference type="SAM" id="SignalP"/>
    </source>
</evidence>
<proteinExistence type="inferred from homology"/>